<feature type="non-terminal residue" evidence="1">
    <location>
        <position position="1"/>
    </location>
</feature>
<name>A0A0F8WJW4_9ZZZZ</name>
<dbReference type="AlphaFoldDB" id="A0A0F8WJW4"/>
<dbReference type="EMBL" id="LAZR01064620">
    <property type="protein sequence ID" value="KKK57172.1"/>
    <property type="molecule type" value="Genomic_DNA"/>
</dbReference>
<protein>
    <submittedName>
        <fullName evidence="1">Uncharacterized protein</fullName>
    </submittedName>
</protein>
<gene>
    <name evidence="1" type="ORF">LCGC14_3057200</name>
</gene>
<comment type="caution">
    <text evidence="1">The sequence shown here is derived from an EMBL/GenBank/DDBJ whole genome shotgun (WGS) entry which is preliminary data.</text>
</comment>
<organism evidence="1">
    <name type="scientific">marine sediment metagenome</name>
    <dbReference type="NCBI Taxonomy" id="412755"/>
    <lineage>
        <taxon>unclassified sequences</taxon>
        <taxon>metagenomes</taxon>
        <taxon>ecological metagenomes</taxon>
    </lineage>
</organism>
<accession>A0A0F8WJW4</accession>
<sequence length="46" mass="5197">KYILILGGMRHPSDELIRKAMENVNKVNEIVDIVEGVDDVDKSNDN</sequence>
<proteinExistence type="predicted"/>
<evidence type="ECO:0000313" key="1">
    <source>
        <dbReference type="EMBL" id="KKK57172.1"/>
    </source>
</evidence>
<reference evidence="1" key="1">
    <citation type="journal article" date="2015" name="Nature">
        <title>Complex archaea that bridge the gap between prokaryotes and eukaryotes.</title>
        <authorList>
            <person name="Spang A."/>
            <person name="Saw J.H."/>
            <person name="Jorgensen S.L."/>
            <person name="Zaremba-Niedzwiedzka K."/>
            <person name="Martijn J."/>
            <person name="Lind A.E."/>
            <person name="van Eijk R."/>
            <person name="Schleper C."/>
            <person name="Guy L."/>
            <person name="Ettema T.J."/>
        </authorList>
    </citation>
    <scope>NUCLEOTIDE SEQUENCE</scope>
</reference>